<dbReference type="RefSeq" id="WP_163285527.1">
    <property type="nucleotide sequence ID" value="NZ_JAAGVY010000020.1"/>
</dbReference>
<feature type="chain" id="PRO_5029614404" evidence="1">
    <location>
        <begin position="35"/>
        <end position="4333"/>
    </location>
</feature>
<dbReference type="SUPFAM" id="SSF49299">
    <property type="entry name" value="PKD domain"/>
    <property type="match status" value="2"/>
</dbReference>
<protein>
    <submittedName>
        <fullName evidence="3">T9SS type B sorting domain-containing protein</fullName>
    </submittedName>
</protein>
<dbReference type="InterPro" id="IPR035986">
    <property type="entry name" value="PKD_dom_sf"/>
</dbReference>
<dbReference type="Proteomes" id="UP000486602">
    <property type="component" value="Unassembled WGS sequence"/>
</dbReference>
<comment type="caution">
    <text evidence="3">The sequence shown here is derived from an EMBL/GenBank/DDBJ whole genome shotgun (WGS) entry which is preliminary data.</text>
</comment>
<feature type="domain" description="PKD" evidence="2">
    <location>
        <begin position="4189"/>
        <end position="4239"/>
    </location>
</feature>
<evidence type="ECO:0000313" key="4">
    <source>
        <dbReference type="Proteomes" id="UP000486602"/>
    </source>
</evidence>
<gene>
    <name evidence="3" type="ORF">G3O08_11535</name>
</gene>
<dbReference type="Pfam" id="PF13585">
    <property type="entry name" value="CHU_C"/>
    <property type="match status" value="1"/>
</dbReference>
<feature type="signal peptide" evidence="1">
    <location>
        <begin position="1"/>
        <end position="34"/>
    </location>
</feature>
<keyword evidence="4" id="KW-1185">Reference proteome</keyword>
<sequence>MLNSPSKLLKLLSGFASIFVFFAFLLTFSNSATAQTSTEFWFAPPEVSQGHAGSVPIYLRLAAGAVPATVTIEMPANAAAFNGGSPIVVNIPANGSYTETLSAFVNILETRPTGVVRNTGLKITSTADITAIYEVSPGNNPDIWALKGLNGLGTEFYTPFQNIWPNGGYTPTPYTSFDIVATEDNTTILIYPTADLDGGQPAFQSFTITLNEGETYSGSVTDPANPINNPTGSQIISDKPIAVSIKDDSINPTGYGGCRDLNGDQLVPVNIVGDEYIVNKGALNSDDLAMVVATQNNTVIEVDGVVVATLFNGETYRIQISNALTYITGSKPFYLIHVSGFGCETGTALLPPLNCAGSEQVSFVRSTGESFFINLLVPAGNEDAFVLNGNATIIDPGVFNVVPGTGGYWVGAQIQFNTTQIPVGTANLLVNTEEVFSMGLINGGASSGCRFGYFSQFSAEIIVDAGVDQTVCANRITQLAGDITGGATNGVWTSNGTGSFSPDEFALDAIYEPTPADLSAGSVTLTLTSVSNCFPVEDEVEITYTPAPIVDAGLAITACENNTVVTLNGYVDVASGAIWSGGAGTYSPHSGVLSATYTPSAAEVTNGSVQLYLTSTGNGNCFAEIDSVLITFGPPPTANAGADQTLCQNNNVAQLNGAVTIAGGGEWSSPTGGSFLPSNQSLTPTYTPSNSDLITGSVTITFTTTNNSGCSAVADQMVITYTDAPEVDAASDRTVCKNNADVILNGSVVNATGGTWTTGGSGTFAPDANTLNATYTPSLNDKLNGSVSLTLTSTGNGDCIAESDVMIISFTDAPTVNAGVDGSVCSNNSAITLNGSLTIATIGIWSTTTGGSFNNSTNLNAIYTPSATDISNGSVTLTLESLDNGTCSAVTDDVTYTFTAPPTANAGLDRDICENNAAITLNGSVTLAGGGAWSGGSGSYSPDNTTLNAVYTPTPSEISSGSVTLTLSTTANGTCSPVTDQVVFTFTDAPTANAGTNKIVCANNAAVDLTGLVTIASGGTWSGGLGTYSPNANSLTTTYSPTTTEINSGSLTLTLTTTGNGTCSAETDDVLITFTPAPTAEAGIPISVCSNNAQVSLGGSVTVAGGGTWSGGAGTYSPNANSLIALYNPTAAEIASGSLILTLTTTGNGTCTQVQDVVSISFTPAPTANAGADVTVCNNNAVVDLNGSIIGASGGTWSGGSGSFNPNNTTLGASYTPSNAELSNGTVTLTLTTSGNGNCNAVTDQITITITPPPTVNAGADDVYCANNPAISLNGAVTVASGATWSGGSGSFNPNASALNATYTPSQSEINNGSLILTLTSTGNSNCVAVTDQVTYTFSPAPTVEAGINQSLCANNSVASLSGVVTIATGGTWSGGIGSFANANALNTTYTPNATEITAGSVKLYLTSTSNGDCNAVTDSLTLSFTPAPTANANADRTVCANAPDVTLNGAVTVATGGTWSGGTGSFSTNANDLSATYTPSAAEITAGTVTLTLTTTGNANCNQVTDQMIITITPAPIVNAGADAEFCANNSAITLGGSVTTATGGTWSGGSGSFAPNANDLGAVYTPNQSELNAGTLTLTLTSTGNGSCVVVTDDVTYTFSPAPTADAGTDQSLCSNNAVASLTGVITVATGGTWTSNGTGAFGNASALTTSYTPSPADITSGTVTLTLTTTGNDDCNAVTDAVVLTFTPAPTANAGTDRTVCANDSEVTLSGLISTATGGTWSGGSGTFTPDANTLNATYTPSAADITAGLVTLTLTTTGNGTCNQVTDQMAITITPAPTVNAGIDEEFCANNAAIALGGSITTASGATWSGGNGTFAPNANDLNAVYSPSQAEINAGTLTLTLTSTGNGSCVPVTDNVTYTFSPAPTVNAGADQILCANNAEAAITGVITIATGGTWSGGAGNFSPSANSLSAFYTPTPEEITAGTVTLKLTSTGNSDCNAVADSLKITFTPAPIANAGLDRTVCANAADVTLNGSISVATGGTWTGGSGTFAPDANTLNAVYAPSADDITNGTVTLTLTTTGNGTCIQVTNQMVITITPEPTVEAGTGTEYCSNNAAISLNGAVTTATGGIWSGGNGTYAPNANTLNAVYSPSQAEINSGSITLTLTSSGNGSCVSVNDAVTFTFGPAPTANAGANQSLCANNAVVELTGSVTVATGGTWSGGAGTFLNANALNTFYTPTAAEITAGTVTLTLTTTGNDDCSAVSDDIVINFTPAPTSNAGTDKTVCANDPEVNLNGSVSIATGGTWSGGSGTFTPDANALNAIYTPSAADISAGTVTLALTTTGNANCNQVIDQMVITITPAPVVDAGIGSELCANNAVISLNGSVTGATGGTWSGGTGTFSPNANTLNASYTPSQGEINSTSLTLTLTSTGNGLCLSVNDAVTYTFSPAPTVNAGIDQTLCANNSVATLSGAVTVATGGTWTGGAGTFANANALSTSYTPTAGEIAVGSVTLTLTTTGNDDCNAVADSLKLTFTPAPVANAGTDKTVCANNVEVNLNGNVSVATGGIWSGGNGTFDPSNTALSAVYTPSAAEIAAGQVTLTLTTSGNGNCVPESDNVLITINPEPIVNAGTDLTICSNNATFNLNGSVTNAAGGQWSGGLGVYSGGNTNLSATYTPTLPEIVAGSVTFTLTSTGNAGCIAVTDQMVVTFTPSPTVNAGTDITLCASAPVATLNGNFTVSGGAQWSGGNGTYSPNALAMNATYTPTAAELASGSVTLTLTTISNGNCLAESDVVVINYDPQPTVNAGANLVSCANNSGVALNGSFTNASGVEWSGGMGFYDPSNEDPSANYTPSNAEIINGGVTLTLTSVGSGACADVTDNVTITINPAPIVAAGDDKTICANNNLVQLNGTIQFAGGGQWSGGSGTFSPSANALSATYQPSAADLSAGLVTLTLSSTGIGTCNVVTDQLVITFTPAPIADAGTDITACENNATVQLSGSFTVAEGANWSGGTGSFNPNASTMNAQYTPSQSELNNGSVTLTLTTFGNGNCLQASDQVVINFTPAPEVDAGEDYFVCVDELIVPLEGQVSGPTNTGIWTTSGTGVFVPNASVLNGTYQVSSADSLAGVITLTLTSSSNGLCTPVTDEILVYISPAGTANAGADQAICKNNPNIAVTGVIGGAATSGTWLTSGTGVFTPNANQPLVNYIPSTADLAAGNVTLTFAVNSCNQATDDVIITFTPSPVVAAGADITVCSSESDVQLLGSVSGASATGLWTSSGSGNFIPNANTLNATYEFSADDADDQIITLILKATDIGNCINVSDTLTLNIFPEGTANAGADVIACDNNPEVQLAGVLTGADQALWTTSGTGTFAPNAQTLNATYVPSAGDLVNGSVNLILAGVNSCNNATDFMNISFTDGPEVQAGPDQAACGDVFPFQVTGTFANSTGAQWSTSGTGTFQNANNPNTFYVASQNDIDQGGVFLMLTSTGNGNCFPVTDSLLISISSGVTVEAGEDRSACVDAGTIQLYGNISNGSTTGTWTTSGNGTFSPNANAINAVYNFTQQDIDAGSLTLTLTSTNNGICNPASDNFELTFGTAAYVFAGSNINECVTIDLVELHGIVSSETNTGVWSTAGDGTFFPNIVALDAFYEPGPNDLSNGDVEITLTSTNSALCSETNSTLTVNFQSLPVADAAANQVICGDIEAVQMLGNVQGATGGIWSTAGSGTFFPNDSVLTALYTPSSADSLNGSVTLTLTTYGNGACGGDMDQMQILFSGAVTAIAGSDQNVCIDEDVVSLAGAVEGSDAYQWGTMGTGSFVPSSANLTTNYEPSEADKALGSVTLYLQAAGTGNCPSDTDSLNVTFDALPVIVTQANVESCVTSDEVALASDVSGAASVLWQSNGGGTFSPNANVQDVVYLPTAGEIASGNTMVTISAISGNACGTLTESVTISFRQTAVVNAGADMVACETDGAITLSGAVSGAGYEGQWSTNAFGSFSPVATQLDADYTFGNNDILIGSARLILTSTNNGACPAVSDTVEVAINRQATANAGADDFVCKSSGMVAMNGTAQFAESTMWTTLGDGVFLPSGEELDTEYVIGNADGNSGSVNLILTATALAGCADKSDTVTVNISNPLAAGFSQGNACAESTIQFVDETEVFAGSISSWRWDFGNGNISNQQNPQFVYSTPGSRSVELVVSSTLGCNDTIVQLVNVVEGPKASFEISDNPAPINFDVRFTDTSVGAQSWDWAFGDVIGFSNIQNPTHEYITDGNYDVTLVVTGESGCTDTSRTTIVIEGFLVLPPRLPNTFSPNGDGINDVYLVRGGPFTELEFTVYDGWGSKIFKTTDQNIGWDGTEGGKQSPVGVYVYTVRATNLTGDDFDYSGKINLIR</sequence>
<proteinExistence type="predicted"/>
<dbReference type="PROSITE" id="PS50093">
    <property type="entry name" value="PKD"/>
    <property type="match status" value="2"/>
</dbReference>
<dbReference type="NCBIfam" id="TIGR04131">
    <property type="entry name" value="Bac_Flav_CTERM"/>
    <property type="match status" value="1"/>
</dbReference>
<dbReference type="EMBL" id="JAAGVY010000020">
    <property type="protein sequence ID" value="NEN24133.1"/>
    <property type="molecule type" value="Genomic_DNA"/>
</dbReference>
<reference evidence="3 4" key="1">
    <citation type="submission" date="2020-02" db="EMBL/GenBank/DDBJ databases">
        <title>Out from the shadows clarifying the taxonomy of the family Cryomorphaceae and related taxa by utilizing the GTDB taxonomic framework.</title>
        <authorList>
            <person name="Bowman J.P."/>
        </authorList>
    </citation>
    <scope>NUCLEOTIDE SEQUENCE [LARGE SCALE GENOMIC DNA]</scope>
    <source>
        <strain evidence="3 4">QSSC 1-22</strain>
    </source>
</reference>
<evidence type="ECO:0000313" key="3">
    <source>
        <dbReference type="EMBL" id="NEN24133.1"/>
    </source>
</evidence>
<accession>A0A7K3WR29</accession>
<dbReference type="Pfam" id="PF18911">
    <property type="entry name" value="PKD_4"/>
    <property type="match status" value="2"/>
</dbReference>
<dbReference type="Gene3D" id="2.60.40.10">
    <property type="entry name" value="Immunoglobulins"/>
    <property type="match status" value="2"/>
</dbReference>
<organism evidence="3 4">
    <name type="scientific">Cryomorpha ignava</name>
    <dbReference type="NCBI Taxonomy" id="101383"/>
    <lineage>
        <taxon>Bacteria</taxon>
        <taxon>Pseudomonadati</taxon>
        <taxon>Bacteroidota</taxon>
        <taxon>Flavobacteriia</taxon>
        <taxon>Flavobacteriales</taxon>
        <taxon>Cryomorphaceae</taxon>
        <taxon>Cryomorpha</taxon>
    </lineage>
</organism>
<dbReference type="InterPro" id="IPR013783">
    <property type="entry name" value="Ig-like_fold"/>
</dbReference>
<dbReference type="InterPro" id="IPR026341">
    <property type="entry name" value="T9SS_type_B"/>
</dbReference>
<evidence type="ECO:0000256" key="1">
    <source>
        <dbReference type="SAM" id="SignalP"/>
    </source>
</evidence>
<keyword evidence="1" id="KW-0732">Signal</keyword>
<dbReference type="InterPro" id="IPR000601">
    <property type="entry name" value="PKD_dom"/>
</dbReference>
<dbReference type="SMART" id="SM00089">
    <property type="entry name" value="PKD"/>
    <property type="match status" value="2"/>
</dbReference>
<dbReference type="InterPro" id="IPR022409">
    <property type="entry name" value="PKD/Chitinase_dom"/>
</dbReference>
<feature type="domain" description="PKD" evidence="2">
    <location>
        <begin position="4104"/>
        <end position="4146"/>
    </location>
</feature>
<name>A0A7K3WR29_9FLAO</name>
<evidence type="ECO:0000259" key="2">
    <source>
        <dbReference type="PROSITE" id="PS50093"/>
    </source>
</evidence>
<dbReference type="CDD" id="cd00146">
    <property type="entry name" value="PKD"/>
    <property type="match status" value="2"/>
</dbReference>